<accession>A0ABQ4YQ84</accession>
<gene>
    <name evidence="3" type="ORF">Tco_0729046</name>
</gene>
<reference evidence="3" key="2">
    <citation type="submission" date="2022-01" db="EMBL/GenBank/DDBJ databases">
        <authorList>
            <person name="Yamashiro T."/>
            <person name="Shiraishi A."/>
            <person name="Satake H."/>
            <person name="Nakayama K."/>
        </authorList>
    </citation>
    <scope>NUCLEOTIDE SEQUENCE</scope>
</reference>
<organism evidence="3 4">
    <name type="scientific">Tanacetum coccineum</name>
    <dbReference type="NCBI Taxonomy" id="301880"/>
    <lineage>
        <taxon>Eukaryota</taxon>
        <taxon>Viridiplantae</taxon>
        <taxon>Streptophyta</taxon>
        <taxon>Embryophyta</taxon>
        <taxon>Tracheophyta</taxon>
        <taxon>Spermatophyta</taxon>
        <taxon>Magnoliopsida</taxon>
        <taxon>eudicotyledons</taxon>
        <taxon>Gunneridae</taxon>
        <taxon>Pentapetalae</taxon>
        <taxon>asterids</taxon>
        <taxon>campanulids</taxon>
        <taxon>Asterales</taxon>
        <taxon>Asteraceae</taxon>
        <taxon>Asteroideae</taxon>
        <taxon>Anthemideae</taxon>
        <taxon>Anthemidinae</taxon>
        <taxon>Tanacetum</taxon>
    </lineage>
</organism>
<protein>
    <submittedName>
        <fullName evidence="3">Reverse transcriptase domain-containing protein</fullName>
    </submittedName>
</protein>
<proteinExistence type="predicted"/>
<dbReference type="Proteomes" id="UP001151760">
    <property type="component" value="Unassembled WGS sequence"/>
</dbReference>
<dbReference type="InterPro" id="IPR045358">
    <property type="entry name" value="Ty3_capsid"/>
</dbReference>
<feature type="domain" description="Ty3 transposon capsid-like protein" evidence="2">
    <location>
        <begin position="327"/>
        <end position="486"/>
    </location>
</feature>
<evidence type="ECO:0000313" key="3">
    <source>
        <dbReference type="EMBL" id="GJS79165.1"/>
    </source>
</evidence>
<reference evidence="3" key="1">
    <citation type="journal article" date="2022" name="Int. J. Mol. Sci.">
        <title>Draft Genome of Tanacetum Coccineum: Genomic Comparison of Closely Related Tanacetum-Family Plants.</title>
        <authorList>
            <person name="Yamashiro T."/>
            <person name="Shiraishi A."/>
            <person name="Nakayama K."/>
            <person name="Satake H."/>
        </authorList>
    </citation>
    <scope>NUCLEOTIDE SEQUENCE</scope>
</reference>
<dbReference type="SUPFAM" id="SSF56672">
    <property type="entry name" value="DNA/RNA polymerases"/>
    <property type="match status" value="1"/>
</dbReference>
<keyword evidence="3" id="KW-0548">Nucleotidyltransferase</keyword>
<sequence>MSSPDRPISNLEDVFSSNFPNYVPPASPDYVPTSPGKTYSSASNSFGIVPLISPTLSLFPDDPYMKTLQAFYTERSPIPSPIIIPPKTQEFFLPEGLLSPMQLSPSTPSQPQALEIGETSRKSAIKRHEEQIQGIQGYLEEIPPERFEQIENDIEGLGKGTIIIQRDFDALAAELQQAHTQITKLRRKQIGSNHKISLARYRIAELAEVINDMETRHQEDIEKLMNSIIELQNRIQMPPKRASTTEAPVMTQDAIRKLVADSVTSALEAQAATMASASNPNRNTGPTGTPAVKTGNYKEFISCQPFYFNGAEGAIGLIRWFERTESVFSRSRCAEENKVTFATGTLTDDALSWWNAYAQPMGIEQANQITWTELKRLLTNKYCPRTEIRKMEEELYNLIVKGNDLKPYVRRFQELTVLCPNMVPNNDKLLEAFIGGLPRSIEGNVTASKPQTLEEAINIAQRLMDQVTKHAPMQVSSDNKRKFDDKRTFNNSSRNNNNYRNTNNRYNNRQQQNRRQETGRAYAVTPSENGSYGKKKKKADEKRLEDIPVVKEFPDVFPEDLPGIPPVRQVEFQIDLIPGAAPIARTPYRLAPSEMQELSNQLQELTDRGFIRPSTSPWGAPVLFVKKKDGSFRMCIDYRELNKLTIKNRYPLPRIDDLFDQLQGSSVYSKIDLRFSNCDFWIHPRAIDANEWSPDVVRLVQGLHVDPAKIEAVKNWTSPTTPTEYVQFLD</sequence>
<dbReference type="PANTHER" id="PTHR15503">
    <property type="entry name" value="LDOC1 RELATED"/>
    <property type="match status" value="1"/>
</dbReference>
<feature type="compositionally biased region" description="Polar residues" evidence="1">
    <location>
        <begin position="271"/>
        <end position="287"/>
    </location>
</feature>
<dbReference type="GO" id="GO:0003964">
    <property type="term" value="F:RNA-directed DNA polymerase activity"/>
    <property type="evidence" value="ECO:0007669"/>
    <property type="project" value="UniProtKB-KW"/>
</dbReference>
<feature type="compositionally biased region" description="Low complexity" evidence="1">
    <location>
        <begin position="490"/>
        <end position="513"/>
    </location>
</feature>
<dbReference type="InterPro" id="IPR032567">
    <property type="entry name" value="RTL1-rel"/>
</dbReference>
<dbReference type="Pfam" id="PF19259">
    <property type="entry name" value="Ty3_capsid"/>
    <property type="match status" value="1"/>
</dbReference>
<dbReference type="EMBL" id="BQNB010010578">
    <property type="protein sequence ID" value="GJS79165.1"/>
    <property type="molecule type" value="Genomic_DNA"/>
</dbReference>
<dbReference type="InterPro" id="IPR043502">
    <property type="entry name" value="DNA/RNA_pol_sf"/>
</dbReference>
<comment type="caution">
    <text evidence="3">The sequence shown here is derived from an EMBL/GenBank/DDBJ whole genome shotgun (WGS) entry which is preliminary data.</text>
</comment>
<feature type="compositionally biased region" description="Basic and acidic residues" evidence="1">
    <location>
        <begin position="478"/>
        <end position="488"/>
    </location>
</feature>
<keyword evidence="3" id="KW-0808">Transferase</keyword>
<keyword evidence="3" id="KW-0695">RNA-directed DNA polymerase</keyword>
<dbReference type="Gene3D" id="3.10.10.10">
    <property type="entry name" value="HIV Type 1 Reverse Transcriptase, subunit A, domain 1"/>
    <property type="match status" value="1"/>
</dbReference>
<feature type="region of interest" description="Disordered" evidence="1">
    <location>
        <begin position="469"/>
        <end position="541"/>
    </location>
</feature>
<dbReference type="InterPro" id="IPR043128">
    <property type="entry name" value="Rev_trsase/Diguanyl_cyclase"/>
</dbReference>
<keyword evidence="4" id="KW-1185">Reference proteome</keyword>
<evidence type="ECO:0000313" key="4">
    <source>
        <dbReference type="Proteomes" id="UP001151760"/>
    </source>
</evidence>
<feature type="region of interest" description="Disordered" evidence="1">
    <location>
        <begin position="271"/>
        <end position="291"/>
    </location>
</feature>
<dbReference type="PANTHER" id="PTHR15503:SF45">
    <property type="entry name" value="RNA-DIRECTED DNA POLYMERASE HOMOLOG"/>
    <property type="match status" value="1"/>
</dbReference>
<dbReference type="Gene3D" id="3.30.70.270">
    <property type="match status" value="1"/>
</dbReference>
<evidence type="ECO:0000256" key="1">
    <source>
        <dbReference type="SAM" id="MobiDB-lite"/>
    </source>
</evidence>
<dbReference type="CDD" id="cd01647">
    <property type="entry name" value="RT_LTR"/>
    <property type="match status" value="1"/>
</dbReference>
<name>A0ABQ4YQ84_9ASTR</name>
<evidence type="ECO:0000259" key="2">
    <source>
        <dbReference type="Pfam" id="PF19259"/>
    </source>
</evidence>